<reference evidence="2" key="1">
    <citation type="journal article" date="2014" name="Front. Microbiol.">
        <title>High frequency of phylogenetically diverse reductive dehalogenase-homologous genes in deep subseafloor sedimentary metagenomes.</title>
        <authorList>
            <person name="Kawai M."/>
            <person name="Futagami T."/>
            <person name="Toyoda A."/>
            <person name="Takaki Y."/>
            <person name="Nishi S."/>
            <person name="Hori S."/>
            <person name="Arai W."/>
            <person name="Tsubouchi T."/>
            <person name="Morono Y."/>
            <person name="Uchiyama I."/>
            <person name="Ito T."/>
            <person name="Fujiyama A."/>
            <person name="Inagaki F."/>
            <person name="Takami H."/>
        </authorList>
    </citation>
    <scope>NUCLEOTIDE SEQUENCE</scope>
    <source>
        <strain evidence="2">Expedition CK06-06</strain>
    </source>
</reference>
<keyword evidence="1" id="KW-0472">Membrane</keyword>
<protein>
    <submittedName>
        <fullName evidence="2">Uncharacterized protein</fullName>
    </submittedName>
</protein>
<feature type="transmembrane region" description="Helical" evidence="1">
    <location>
        <begin position="12"/>
        <end position="30"/>
    </location>
</feature>
<gene>
    <name evidence="2" type="ORF">S03H2_31527</name>
</gene>
<keyword evidence="1" id="KW-0812">Transmembrane</keyword>
<dbReference type="EMBL" id="BARU01019118">
    <property type="protein sequence ID" value="GAH49147.1"/>
    <property type="molecule type" value="Genomic_DNA"/>
</dbReference>
<name>X1FVW6_9ZZZZ</name>
<accession>X1FVW6</accession>
<organism evidence="2">
    <name type="scientific">marine sediment metagenome</name>
    <dbReference type="NCBI Taxonomy" id="412755"/>
    <lineage>
        <taxon>unclassified sequences</taxon>
        <taxon>metagenomes</taxon>
        <taxon>ecological metagenomes</taxon>
    </lineage>
</organism>
<comment type="caution">
    <text evidence="2">The sequence shown here is derived from an EMBL/GenBank/DDBJ whole genome shotgun (WGS) entry which is preliminary data.</text>
</comment>
<dbReference type="AlphaFoldDB" id="X1FVW6"/>
<evidence type="ECO:0000313" key="2">
    <source>
        <dbReference type="EMBL" id="GAH49147.1"/>
    </source>
</evidence>
<keyword evidence="1" id="KW-1133">Transmembrane helix</keyword>
<evidence type="ECO:0000256" key="1">
    <source>
        <dbReference type="SAM" id="Phobius"/>
    </source>
</evidence>
<sequence length="57" mass="6488">MEMLIAKKKKINWLYLIFILIISLVGILYFDMIFSLPLFGDAAAHGAKTKNILNKGF</sequence>
<proteinExistence type="predicted"/>